<dbReference type="Pfam" id="PF11193">
    <property type="entry name" value="DUF2812"/>
    <property type="match status" value="1"/>
</dbReference>
<keyword evidence="1" id="KW-0472">Membrane</keyword>
<keyword evidence="3" id="KW-1185">Reference proteome</keyword>
<sequence length="181" mass="21273">MEHIVRKAFWDHEKEEQWLNEMAAKGWALTGYSWCKYVFEETPKNEYVYRIEFLDNLPAHPESGEYIAFLEENGIEHVASYTRWIYLRKKAAEGEFELYTDIGSKIKHYEKINTFWTTLALAEFAVCLVEIVIGLNQSGRLFILNLVLSCMLAIMGILLLGLGIRIRKKIRRLHQEKAIRE</sequence>
<evidence type="ECO:0000313" key="3">
    <source>
        <dbReference type="Proteomes" id="UP001519887"/>
    </source>
</evidence>
<comment type="caution">
    <text evidence="2">The sequence shown here is derived from an EMBL/GenBank/DDBJ whole genome shotgun (WGS) entry which is preliminary data.</text>
</comment>
<accession>A0ABS7C1E9</accession>
<proteinExistence type="predicted"/>
<dbReference type="RefSeq" id="WP_210043865.1">
    <property type="nucleotide sequence ID" value="NZ_JBHLVU010000001.1"/>
</dbReference>
<evidence type="ECO:0000313" key="2">
    <source>
        <dbReference type="EMBL" id="MBW7454713.1"/>
    </source>
</evidence>
<reference evidence="2 3" key="1">
    <citation type="submission" date="2021-07" db="EMBL/GenBank/DDBJ databases">
        <title>Paenibacillus radiodurans sp. nov., isolated from the southeastern edge of Tengger Desert.</title>
        <authorList>
            <person name="Zhang G."/>
        </authorList>
    </citation>
    <scope>NUCLEOTIDE SEQUENCE [LARGE SCALE GENOMIC DNA]</scope>
    <source>
        <strain evidence="2 3">CCM 7311</strain>
    </source>
</reference>
<evidence type="ECO:0000256" key="1">
    <source>
        <dbReference type="SAM" id="Phobius"/>
    </source>
</evidence>
<feature type="transmembrane region" description="Helical" evidence="1">
    <location>
        <begin position="141"/>
        <end position="164"/>
    </location>
</feature>
<keyword evidence="1" id="KW-1133">Transmembrane helix</keyword>
<organism evidence="2 3">
    <name type="scientific">Paenibacillus sepulcri</name>
    <dbReference type="NCBI Taxonomy" id="359917"/>
    <lineage>
        <taxon>Bacteria</taxon>
        <taxon>Bacillati</taxon>
        <taxon>Bacillota</taxon>
        <taxon>Bacilli</taxon>
        <taxon>Bacillales</taxon>
        <taxon>Paenibacillaceae</taxon>
        <taxon>Paenibacillus</taxon>
    </lineage>
</organism>
<dbReference type="InterPro" id="IPR021359">
    <property type="entry name" value="DUF2812"/>
</dbReference>
<name>A0ABS7C1E9_9BACL</name>
<protein>
    <submittedName>
        <fullName evidence="2">DUF2812 domain-containing protein</fullName>
    </submittedName>
</protein>
<gene>
    <name evidence="2" type="ORF">K0U00_11790</name>
</gene>
<dbReference type="EMBL" id="JAHZIK010000239">
    <property type="protein sequence ID" value="MBW7454713.1"/>
    <property type="molecule type" value="Genomic_DNA"/>
</dbReference>
<feature type="transmembrane region" description="Helical" evidence="1">
    <location>
        <begin position="115"/>
        <end position="135"/>
    </location>
</feature>
<keyword evidence="1" id="KW-0812">Transmembrane</keyword>
<dbReference type="Proteomes" id="UP001519887">
    <property type="component" value="Unassembled WGS sequence"/>
</dbReference>